<comment type="caution">
    <text evidence="3">The sequence shown here is derived from an EMBL/GenBank/DDBJ whole genome shotgun (WGS) entry which is preliminary data.</text>
</comment>
<dbReference type="PANTHER" id="PTHR28604:SF1">
    <property type="entry name" value="PROLINE-RICH PROTEIN 29"/>
    <property type="match status" value="1"/>
</dbReference>
<name>A0AAD7VY64_9TELE</name>
<dbReference type="InterPro" id="IPR038915">
    <property type="entry name" value="PRR29-like"/>
</dbReference>
<feature type="compositionally biased region" description="Pro residues" evidence="1">
    <location>
        <begin position="127"/>
        <end position="137"/>
    </location>
</feature>
<evidence type="ECO:0000256" key="1">
    <source>
        <dbReference type="SAM" id="MobiDB-lite"/>
    </source>
</evidence>
<dbReference type="AlphaFoldDB" id="A0AAD7VY64"/>
<dbReference type="EMBL" id="JAINUG010000733">
    <property type="protein sequence ID" value="KAJ8362176.1"/>
    <property type="molecule type" value="Genomic_DNA"/>
</dbReference>
<organism evidence="3 4">
    <name type="scientific">Aldrovandia affinis</name>
    <dbReference type="NCBI Taxonomy" id="143900"/>
    <lineage>
        <taxon>Eukaryota</taxon>
        <taxon>Metazoa</taxon>
        <taxon>Chordata</taxon>
        <taxon>Craniata</taxon>
        <taxon>Vertebrata</taxon>
        <taxon>Euteleostomi</taxon>
        <taxon>Actinopterygii</taxon>
        <taxon>Neopterygii</taxon>
        <taxon>Teleostei</taxon>
        <taxon>Notacanthiformes</taxon>
        <taxon>Halosauridae</taxon>
        <taxon>Aldrovandia</taxon>
    </lineage>
</organism>
<dbReference type="Pfam" id="PF15248">
    <property type="entry name" value="DUF4587"/>
    <property type="match status" value="1"/>
</dbReference>
<feature type="region of interest" description="Disordered" evidence="1">
    <location>
        <begin position="121"/>
        <end position="190"/>
    </location>
</feature>
<feature type="domain" description="DUF4587" evidence="2">
    <location>
        <begin position="49"/>
        <end position="114"/>
    </location>
</feature>
<reference evidence="3" key="1">
    <citation type="journal article" date="2023" name="Science">
        <title>Genome structures resolve the early diversification of teleost fishes.</title>
        <authorList>
            <person name="Parey E."/>
            <person name="Louis A."/>
            <person name="Montfort J."/>
            <person name="Bouchez O."/>
            <person name="Roques C."/>
            <person name="Iampietro C."/>
            <person name="Lluch J."/>
            <person name="Castinel A."/>
            <person name="Donnadieu C."/>
            <person name="Desvignes T."/>
            <person name="Floi Bucao C."/>
            <person name="Jouanno E."/>
            <person name="Wen M."/>
            <person name="Mejri S."/>
            <person name="Dirks R."/>
            <person name="Jansen H."/>
            <person name="Henkel C."/>
            <person name="Chen W.J."/>
            <person name="Zahm M."/>
            <person name="Cabau C."/>
            <person name="Klopp C."/>
            <person name="Thompson A.W."/>
            <person name="Robinson-Rechavi M."/>
            <person name="Braasch I."/>
            <person name="Lecointre G."/>
            <person name="Bobe J."/>
            <person name="Postlethwait J.H."/>
            <person name="Berthelot C."/>
            <person name="Roest Crollius H."/>
            <person name="Guiguen Y."/>
        </authorList>
    </citation>
    <scope>NUCLEOTIDE SEQUENCE</scope>
    <source>
        <strain evidence="3">NC1722</strain>
    </source>
</reference>
<protein>
    <recommendedName>
        <fullName evidence="2">DUF4587 domain-containing protein</fullName>
    </recommendedName>
</protein>
<dbReference type="InterPro" id="IPR027904">
    <property type="entry name" value="DUF4587"/>
</dbReference>
<evidence type="ECO:0000313" key="3">
    <source>
        <dbReference type="EMBL" id="KAJ8362176.1"/>
    </source>
</evidence>
<evidence type="ECO:0000259" key="2">
    <source>
        <dbReference type="Pfam" id="PF15248"/>
    </source>
</evidence>
<dbReference type="Proteomes" id="UP001221898">
    <property type="component" value="Unassembled WGS sequence"/>
</dbReference>
<feature type="compositionally biased region" description="Polar residues" evidence="1">
    <location>
        <begin position="140"/>
        <end position="150"/>
    </location>
</feature>
<dbReference type="PANTHER" id="PTHR28604">
    <property type="match status" value="1"/>
</dbReference>
<accession>A0AAD7VY64</accession>
<evidence type="ECO:0000313" key="4">
    <source>
        <dbReference type="Proteomes" id="UP001221898"/>
    </source>
</evidence>
<sequence length="190" mass="21120">MAEDNYAQTQQLNPDPQNVQIIQQPAFQQPTTIFQQIPSATASPAPSIRPGHVREDLVELMMIQNAQMHQVIMNNMTMSALSTFGYAQTTPTQEPVRYPLIMEEEDLEVYHHHYPPVSFPLPHLDAPTPPPPPPTPCLPSSTRTQWTTPNQHPPLAETGGRSPPPPSATRTVGADIPPATEYYDATDRRL</sequence>
<keyword evidence="4" id="KW-1185">Reference proteome</keyword>
<gene>
    <name evidence="3" type="ORF">AAFF_G00390910</name>
</gene>
<proteinExistence type="predicted"/>